<feature type="domain" description="HTH luxR-type" evidence="6">
    <location>
        <begin position="168"/>
        <end position="233"/>
    </location>
</feature>
<feature type="modified residue" description="4-aspartylphosphate" evidence="4">
    <location>
        <position position="87"/>
    </location>
</feature>
<evidence type="ECO:0000259" key="7">
    <source>
        <dbReference type="PROSITE" id="PS50110"/>
    </source>
</evidence>
<feature type="domain" description="Response regulatory" evidence="7">
    <location>
        <begin position="38"/>
        <end position="152"/>
    </location>
</feature>
<comment type="caution">
    <text evidence="8">The sequence shown here is derived from an EMBL/GenBank/DDBJ whole genome shotgun (WGS) entry which is preliminary data.</text>
</comment>
<keyword evidence="1" id="KW-0805">Transcription regulation</keyword>
<dbReference type="PROSITE" id="PS00622">
    <property type="entry name" value="HTH_LUXR_1"/>
    <property type="match status" value="1"/>
</dbReference>
<evidence type="ECO:0000256" key="1">
    <source>
        <dbReference type="ARBA" id="ARBA00023015"/>
    </source>
</evidence>
<name>A0A918QBU6_9CAUL</name>
<dbReference type="AlphaFoldDB" id="A0A918QBU6"/>
<dbReference type="Gene3D" id="1.10.10.10">
    <property type="entry name" value="Winged helix-like DNA-binding domain superfamily/Winged helix DNA-binding domain"/>
    <property type="match status" value="1"/>
</dbReference>
<dbReference type="RefSeq" id="WP_189487472.1">
    <property type="nucleotide sequence ID" value="NZ_BMZB01000004.1"/>
</dbReference>
<dbReference type="PROSITE" id="PS50043">
    <property type="entry name" value="HTH_LUXR_2"/>
    <property type="match status" value="1"/>
</dbReference>
<dbReference type="SMART" id="SM00421">
    <property type="entry name" value="HTH_LUXR"/>
    <property type="match status" value="1"/>
</dbReference>
<dbReference type="GO" id="GO:0006355">
    <property type="term" value="P:regulation of DNA-templated transcription"/>
    <property type="evidence" value="ECO:0007669"/>
    <property type="project" value="InterPro"/>
</dbReference>
<dbReference type="CDD" id="cd06170">
    <property type="entry name" value="LuxR_C_like"/>
    <property type="match status" value="1"/>
</dbReference>
<reference evidence="8" key="1">
    <citation type="journal article" date="2014" name="Int. J. Syst. Evol. Microbiol.">
        <title>Complete genome sequence of Corynebacterium casei LMG S-19264T (=DSM 44701T), isolated from a smear-ripened cheese.</title>
        <authorList>
            <consortium name="US DOE Joint Genome Institute (JGI-PGF)"/>
            <person name="Walter F."/>
            <person name="Albersmeier A."/>
            <person name="Kalinowski J."/>
            <person name="Ruckert C."/>
        </authorList>
    </citation>
    <scope>NUCLEOTIDE SEQUENCE</scope>
    <source>
        <strain evidence="8">KCTC 32296</strain>
    </source>
</reference>
<dbReference type="PANTHER" id="PTHR44688:SF16">
    <property type="entry name" value="DNA-BINDING TRANSCRIPTIONAL ACTIVATOR DEVR_DOSR"/>
    <property type="match status" value="1"/>
</dbReference>
<feature type="compositionally biased region" description="Polar residues" evidence="5">
    <location>
        <begin position="10"/>
        <end position="20"/>
    </location>
</feature>
<sequence>MHASYLFPKNSPTGLDQLSPKTAEASDLRSEPTEHRSTIYVVDDDCLVRDGIRDLLQPMGLAIEDFGNCETFLEAYTPGKDSCLLLDVCLPGMSGLELLQTFQREGDKIPTVMITGRGDIALAVEAMKAGASDFLEKPVTRQRLMKCVEVAVKTSKGLNRRQGEHKATAAHLAGLTPRQTEIMGLVLAGYPNKNIAADLGISQRTVENHRASIMRKLGAKSLPELARFVMSAEINAAS</sequence>
<dbReference type="SUPFAM" id="SSF46894">
    <property type="entry name" value="C-terminal effector domain of the bipartite response regulators"/>
    <property type="match status" value="1"/>
</dbReference>
<gene>
    <name evidence="8" type="ORF">GCM10011273_26950</name>
</gene>
<dbReference type="GO" id="GO:0000160">
    <property type="term" value="P:phosphorelay signal transduction system"/>
    <property type="evidence" value="ECO:0007669"/>
    <property type="project" value="InterPro"/>
</dbReference>
<dbReference type="GO" id="GO:0003677">
    <property type="term" value="F:DNA binding"/>
    <property type="evidence" value="ECO:0007669"/>
    <property type="project" value="UniProtKB-KW"/>
</dbReference>
<dbReference type="Pfam" id="PF00196">
    <property type="entry name" value="GerE"/>
    <property type="match status" value="1"/>
</dbReference>
<dbReference type="Pfam" id="PF00072">
    <property type="entry name" value="Response_reg"/>
    <property type="match status" value="1"/>
</dbReference>
<evidence type="ECO:0000313" key="8">
    <source>
        <dbReference type="EMBL" id="GGZ39144.1"/>
    </source>
</evidence>
<dbReference type="InterPro" id="IPR011006">
    <property type="entry name" value="CheY-like_superfamily"/>
</dbReference>
<dbReference type="Gene3D" id="3.40.50.2300">
    <property type="match status" value="1"/>
</dbReference>
<reference evidence="8" key="2">
    <citation type="submission" date="2020-09" db="EMBL/GenBank/DDBJ databases">
        <authorList>
            <person name="Sun Q."/>
            <person name="Kim S."/>
        </authorList>
    </citation>
    <scope>NUCLEOTIDE SEQUENCE</scope>
    <source>
        <strain evidence="8">KCTC 32296</strain>
    </source>
</reference>
<evidence type="ECO:0008006" key="10">
    <source>
        <dbReference type="Google" id="ProtNLM"/>
    </source>
</evidence>
<evidence type="ECO:0000313" key="9">
    <source>
        <dbReference type="Proteomes" id="UP000662572"/>
    </source>
</evidence>
<organism evidence="8 9">
    <name type="scientific">Asticcacaulis endophyticus</name>
    <dbReference type="NCBI Taxonomy" id="1395890"/>
    <lineage>
        <taxon>Bacteria</taxon>
        <taxon>Pseudomonadati</taxon>
        <taxon>Pseudomonadota</taxon>
        <taxon>Alphaproteobacteria</taxon>
        <taxon>Caulobacterales</taxon>
        <taxon>Caulobacteraceae</taxon>
        <taxon>Asticcacaulis</taxon>
    </lineage>
</organism>
<evidence type="ECO:0000256" key="2">
    <source>
        <dbReference type="ARBA" id="ARBA00023125"/>
    </source>
</evidence>
<dbReference type="PROSITE" id="PS50110">
    <property type="entry name" value="RESPONSE_REGULATORY"/>
    <property type="match status" value="1"/>
</dbReference>
<proteinExistence type="predicted"/>
<evidence type="ECO:0000259" key="6">
    <source>
        <dbReference type="PROSITE" id="PS50043"/>
    </source>
</evidence>
<keyword evidence="2" id="KW-0238">DNA-binding</keyword>
<protein>
    <recommendedName>
        <fullName evidence="10">Two component transcriptional regulator, LuxR family</fullName>
    </recommendedName>
</protein>
<dbReference type="PRINTS" id="PR00038">
    <property type="entry name" value="HTHLUXR"/>
</dbReference>
<dbReference type="Proteomes" id="UP000662572">
    <property type="component" value="Unassembled WGS sequence"/>
</dbReference>
<keyword evidence="9" id="KW-1185">Reference proteome</keyword>
<evidence type="ECO:0000256" key="4">
    <source>
        <dbReference type="PROSITE-ProRule" id="PRU00169"/>
    </source>
</evidence>
<feature type="region of interest" description="Disordered" evidence="5">
    <location>
        <begin position="1"/>
        <end position="31"/>
    </location>
</feature>
<accession>A0A918QBU6</accession>
<evidence type="ECO:0000256" key="5">
    <source>
        <dbReference type="SAM" id="MobiDB-lite"/>
    </source>
</evidence>
<keyword evidence="4" id="KW-0597">Phosphoprotein</keyword>
<dbReference type="SMART" id="SM00448">
    <property type="entry name" value="REC"/>
    <property type="match status" value="1"/>
</dbReference>
<dbReference type="EMBL" id="BMZB01000004">
    <property type="protein sequence ID" value="GGZ39144.1"/>
    <property type="molecule type" value="Genomic_DNA"/>
</dbReference>
<keyword evidence="3" id="KW-0804">Transcription</keyword>
<dbReference type="InterPro" id="IPR001789">
    <property type="entry name" value="Sig_transdc_resp-reg_receiver"/>
</dbReference>
<dbReference type="SUPFAM" id="SSF52172">
    <property type="entry name" value="CheY-like"/>
    <property type="match status" value="1"/>
</dbReference>
<dbReference type="InterPro" id="IPR000792">
    <property type="entry name" value="Tscrpt_reg_LuxR_C"/>
</dbReference>
<dbReference type="InterPro" id="IPR036388">
    <property type="entry name" value="WH-like_DNA-bd_sf"/>
</dbReference>
<dbReference type="InterPro" id="IPR016032">
    <property type="entry name" value="Sig_transdc_resp-reg_C-effctor"/>
</dbReference>
<evidence type="ECO:0000256" key="3">
    <source>
        <dbReference type="ARBA" id="ARBA00023163"/>
    </source>
</evidence>
<dbReference type="PANTHER" id="PTHR44688">
    <property type="entry name" value="DNA-BINDING TRANSCRIPTIONAL ACTIVATOR DEVR_DOSR"/>
    <property type="match status" value="1"/>
</dbReference>